<sequence length="223" mass="24969">MKFTSIEPYEYNNTDMFLDLMEFETILGGQLDNNLLIDVVGQAIKFKCDTANMSIVESNDSNNQIVRHENKVIKIDTWDQFKVHLLLKDDTGTTKFMLLDSIANGIIAESAEKILKGSLNEIEDPELLPPSLRDVIGKTYKFGVIIEKNNVAYGSKSYIVAKVWSTSNMLMVDSQSETKSALDTTFPVDEESSVSLKTPTSKRSQATKDDVPELTSTSKRIKN</sequence>
<evidence type="ECO:0008006" key="3">
    <source>
        <dbReference type="Google" id="ProtNLM"/>
    </source>
</evidence>
<feature type="compositionally biased region" description="Polar residues" evidence="1">
    <location>
        <begin position="193"/>
        <end position="204"/>
    </location>
</feature>
<dbReference type="SUPFAM" id="SSF50249">
    <property type="entry name" value="Nucleic acid-binding proteins"/>
    <property type="match status" value="1"/>
</dbReference>
<protein>
    <recommendedName>
        <fullName evidence="3">DUF223 domain-containing protein</fullName>
    </recommendedName>
</protein>
<dbReference type="EMBL" id="QGKY02000089">
    <property type="protein sequence ID" value="KAF2611002.1"/>
    <property type="molecule type" value="Genomic_DNA"/>
</dbReference>
<dbReference type="Gene3D" id="2.40.50.140">
    <property type="entry name" value="Nucleic acid-binding proteins"/>
    <property type="match status" value="1"/>
</dbReference>
<evidence type="ECO:0000256" key="1">
    <source>
        <dbReference type="SAM" id="MobiDB-lite"/>
    </source>
</evidence>
<dbReference type="AlphaFoldDB" id="A0A8S9LWU6"/>
<name>A0A8S9LWU6_BRACR</name>
<reference evidence="2" key="1">
    <citation type="submission" date="2019-12" db="EMBL/GenBank/DDBJ databases">
        <title>Genome sequencing and annotation of Brassica cretica.</title>
        <authorList>
            <person name="Studholme D.J."/>
            <person name="Sarris P.F."/>
        </authorList>
    </citation>
    <scope>NUCLEOTIDE SEQUENCE</scope>
    <source>
        <strain evidence="2">PFS-102/07</strain>
        <tissue evidence="2">Leaf</tissue>
    </source>
</reference>
<evidence type="ECO:0000313" key="2">
    <source>
        <dbReference type="EMBL" id="KAF2611002.1"/>
    </source>
</evidence>
<gene>
    <name evidence="2" type="ORF">F2Q70_00010547</name>
</gene>
<accession>A0A8S9LWU6</accession>
<comment type="caution">
    <text evidence="2">The sequence shown here is derived from an EMBL/GenBank/DDBJ whole genome shotgun (WGS) entry which is preliminary data.</text>
</comment>
<feature type="region of interest" description="Disordered" evidence="1">
    <location>
        <begin position="181"/>
        <end position="223"/>
    </location>
</feature>
<proteinExistence type="predicted"/>
<organism evidence="2">
    <name type="scientific">Brassica cretica</name>
    <name type="common">Mustard</name>
    <dbReference type="NCBI Taxonomy" id="69181"/>
    <lineage>
        <taxon>Eukaryota</taxon>
        <taxon>Viridiplantae</taxon>
        <taxon>Streptophyta</taxon>
        <taxon>Embryophyta</taxon>
        <taxon>Tracheophyta</taxon>
        <taxon>Spermatophyta</taxon>
        <taxon>Magnoliopsida</taxon>
        <taxon>eudicotyledons</taxon>
        <taxon>Gunneridae</taxon>
        <taxon>Pentapetalae</taxon>
        <taxon>rosids</taxon>
        <taxon>malvids</taxon>
        <taxon>Brassicales</taxon>
        <taxon>Brassicaceae</taxon>
        <taxon>Brassiceae</taxon>
        <taxon>Brassica</taxon>
    </lineage>
</organism>
<feature type="compositionally biased region" description="Polar residues" evidence="1">
    <location>
        <begin position="214"/>
        <end position="223"/>
    </location>
</feature>
<dbReference type="InterPro" id="IPR012340">
    <property type="entry name" value="NA-bd_OB-fold"/>
</dbReference>